<keyword evidence="3" id="KW-0067">ATP-binding</keyword>
<dbReference type="Gene3D" id="1.10.150.20">
    <property type="entry name" value="5' to 3' exonuclease, C-terminal subdomain"/>
    <property type="match status" value="1"/>
</dbReference>
<keyword evidence="3" id="KW-0378">Hydrolase</keyword>
<dbReference type="SUPFAM" id="SSF158702">
    <property type="entry name" value="Sec63 N-terminal domain-like"/>
    <property type="match status" value="1"/>
</dbReference>
<dbReference type="GO" id="GO:0051321">
    <property type="term" value="P:meiotic cell cycle"/>
    <property type="evidence" value="ECO:0007669"/>
    <property type="project" value="UniProtKB-KW"/>
</dbReference>
<sequence length="1003" mass="110312">MMQFAFQLRYFNSVQSDTFREAYESDHNLVVAAPTGCGKTVLFELAILRLLTRFLDRDGAFVHQPGLLKTVYIAPMKALVQEKLAEWEEKFGGRLGLCCRELTGDSDIAQLKELQDADIILTTPEKFDSLTRKRNDSGGMSFFGDIALVLIDEVHLLNESRGAALEAIVSRLKMLARFGEEVRPVQLTTKVYGYPAARNDFLFEKMAGRAGRPQYDDTGTVVIMTRNETNPKHYGIEANVNEYQLEEKLKGICVENVHELAKYGLIEMDDDGFVLQPLEPGRLMARFYLSFTTMKLITQTEEAGDLRELLSILSSAEELSWIKLRRDEKKRLNDMNNDSSGRIRFHVEGPNGKPKKRIQTDPEKIFVLANDALSAEPSQLDFTLTQDVSGICSNGSRIARCMSEYFASKKRYKETVAALTLAKCLRQRMWEDSTNLLKQLHGVGTMTQRALLAAGFSTFEALEKADPRRLETITGRKYPFGNQLKQALQELPARVALDLHETDRHLLGQHEYLVTLTRISPPSQAGAQQWHSAALVVGSEQDNRLLAFEKISPYYFTVVANRNASGSPSNITATVILEDYDRSACEHACCKRNLDWTQSEWNGWQRSLWTSRGSSHAKTENLVPPVEPVPAKRNMSEAPLNSLFPPKRSRISSSNQDGPSSEQLPERTRTFSSTAKLFSRPSAHSDATLSARSAQPKVTALSSLRGAPSGSTSSAAAEPSGPSAAQSFAASMSKASSGKNRAPASGFSLRQNNAPLKRTANCEPGPEREEKAVWDSPPRKLEFQNRGSRLASTGDRSFCDEELCGPENQAGRAVTSRPPLGSFLNGAAHRKAPTWKMPDLRRKIAEESQPLSTLTFDSALTGARSRGGLAEGRNVTLADGAGMPSHSEGNGGGRSYGSETFLASGSSREKESFTDSFRSDFAGEIGEMAAALGFKSHSVKGSSTEPAVLTERESGTNAPVEHLGERRKEDVSPLMVEAPRKVGGVSEAIPAAIPERSSIFSFL</sequence>
<accession>A0A1Y1ID14</accession>
<dbReference type="InterPro" id="IPR052247">
    <property type="entry name" value="Meiotic_Crossover_Helicase"/>
</dbReference>
<dbReference type="InterPro" id="IPR011545">
    <property type="entry name" value="DEAD/DEAH_box_helicase_dom"/>
</dbReference>
<feature type="region of interest" description="Disordered" evidence="1">
    <location>
        <begin position="864"/>
        <end position="909"/>
    </location>
</feature>
<dbReference type="InterPro" id="IPR004179">
    <property type="entry name" value="Sec63-dom"/>
</dbReference>
<gene>
    <name evidence="3" type="ORF">KFL_002990040</name>
</gene>
<dbReference type="SMART" id="SM00487">
    <property type="entry name" value="DEXDc"/>
    <property type="match status" value="1"/>
</dbReference>
<dbReference type="PROSITE" id="PS51192">
    <property type="entry name" value="HELICASE_ATP_BIND_1"/>
    <property type="match status" value="1"/>
</dbReference>
<keyword evidence="4" id="KW-1185">Reference proteome</keyword>
<dbReference type="Pfam" id="PF02889">
    <property type="entry name" value="Sec63"/>
    <property type="match status" value="1"/>
</dbReference>
<dbReference type="Gene3D" id="1.10.10.10">
    <property type="entry name" value="Winged helix-like DNA-binding domain superfamily/Winged helix DNA-binding domain"/>
    <property type="match status" value="1"/>
</dbReference>
<dbReference type="Proteomes" id="UP000054558">
    <property type="component" value="Unassembled WGS sequence"/>
</dbReference>
<feature type="domain" description="Helicase ATP-binding" evidence="2">
    <location>
        <begin position="20"/>
        <end position="188"/>
    </location>
</feature>
<dbReference type="GO" id="GO:0003676">
    <property type="term" value="F:nucleic acid binding"/>
    <property type="evidence" value="ECO:0007669"/>
    <property type="project" value="InterPro"/>
</dbReference>
<dbReference type="GO" id="GO:0016787">
    <property type="term" value="F:hydrolase activity"/>
    <property type="evidence" value="ECO:0007669"/>
    <property type="project" value="UniProtKB-KW"/>
</dbReference>
<dbReference type="PANTHER" id="PTHR47835">
    <property type="entry name" value="HFM1, ATP DEPENDENT DNA HELICASE HOMOLOG"/>
    <property type="match status" value="1"/>
</dbReference>
<dbReference type="InterPro" id="IPR027417">
    <property type="entry name" value="P-loop_NTPase"/>
</dbReference>
<dbReference type="SUPFAM" id="SSF52540">
    <property type="entry name" value="P-loop containing nucleoside triphosphate hydrolases"/>
    <property type="match status" value="1"/>
</dbReference>
<protein>
    <submittedName>
        <fullName evidence="3">DNA/RNA helicase MER3/SLH1</fullName>
    </submittedName>
</protein>
<organism evidence="3 4">
    <name type="scientific">Klebsormidium nitens</name>
    <name type="common">Green alga</name>
    <name type="synonym">Ulothrix nitens</name>
    <dbReference type="NCBI Taxonomy" id="105231"/>
    <lineage>
        <taxon>Eukaryota</taxon>
        <taxon>Viridiplantae</taxon>
        <taxon>Streptophyta</taxon>
        <taxon>Klebsormidiophyceae</taxon>
        <taxon>Klebsormidiales</taxon>
        <taxon>Klebsormidiaceae</taxon>
        <taxon>Klebsormidium</taxon>
    </lineage>
</organism>
<feature type="region of interest" description="Disordered" evidence="1">
    <location>
        <begin position="612"/>
        <end position="775"/>
    </location>
</feature>
<feature type="compositionally biased region" description="Basic and acidic residues" evidence="1">
    <location>
        <begin position="962"/>
        <end position="971"/>
    </location>
</feature>
<evidence type="ECO:0000259" key="2">
    <source>
        <dbReference type="PROSITE" id="PS51192"/>
    </source>
</evidence>
<evidence type="ECO:0000313" key="4">
    <source>
        <dbReference type="Proteomes" id="UP000054558"/>
    </source>
</evidence>
<dbReference type="STRING" id="105231.A0A1Y1ID14"/>
<dbReference type="InterPro" id="IPR036388">
    <property type="entry name" value="WH-like_DNA-bd_sf"/>
</dbReference>
<reference evidence="3 4" key="1">
    <citation type="journal article" date="2014" name="Nat. Commun.">
        <title>Klebsormidium flaccidum genome reveals primary factors for plant terrestrial adaptation.</title>
        <authorList>
            <person name="Hori K."/>
            <person name="Maruyama F."/>
            <person name="Fujisawa T."/>
            <person name="Togashi T."/>
            <person name="Yamamoto N."/>
            <person name="Seo M."/>
            <person name="Sato S."/>
            <person name="Yamada T."/>
            <person name="Mori H."/>
            <person name="Tajima N."/>
            <person name="Moriyama T."/>
            <person name="Ikeuchi M."/>
            <person name="Watanabe M."/>
            <person name="Wada H."/>
            <person name="Kobayashi K."/>
            <person name="Saito M."/>
            <person name="Masuda T."/>
            <person name="Sasaki-Sekimoto Y."/>
            <person name="Mashiguchi K."/>
            <person name="Awai K."/>
            <person name="Shimojima M."/>
            <person name="Masuda S."/>
            <person name="Iwai M."/>
            <person name="Nobusawa T."/>
            <person name="Narise T."/>
            <person name="Kondo S."/>
            <person name="Saito H."/>
            <person name="Sato R."/>
            <person name="Murakawa M."/>
            <person name="Ihara Y."/>
            <person name="Oshima-Yamada Y."/>
            <person name="Ohtaka K."/>
            <person name="Satoh M."/>
            <person name="Sonobe K."/>
            <person name="Ishii M."/>
            <person name="Ohtani R."/>
            <person name="Kanamori-Sato M."/>
            <person name="Honoki R."/>
            <person name="Miyazaki D."/>
            <person name="Mochizuki H."/>
            <person name="Umetsu J."/>
            <person name="Higashi K."/>
            <person name="Shibata D."/>
            <person name="Kamiya Y."/>
            <person name="Sato N."/>
            <person name="Nakamura Y."/>
            <person name="Tabata S."/>
            <person name="Ida S."/>
            <person name="Kurokawa K."/>
            <person name="Ohta H."/>
        </authorList>
    </citation>
    <scope>NUCLEOTIDE SEQUENCE [LARGE SCALE GENOMIC DNA]</scope>
    <source>
        <strain evidence="3 4">NIES-2285</strain>
    </source>
</reference>
<keyword evidence="3" id="KW-0347">Helicase</keyword>
<name>A0A1Y1ID14_KLENI</name>
<dbReference type="Gene3D" id="3.40.50.300">
    <property type="entry name" value="P-loop containing nucleotide triphosphate hydrolases"/>
    <property type="match status" value="1"/>
</dbReference>
<feature type="compositionally biased region" description="Polar residues" evidence="1">
    <location>
        <begin position="726"/>
        <end position="739"/>
    </location>
</feature>
<feature type="region of interest" description="Disordered" evidence="1">
    <location>
        <begin position="940"/>
        <end position="972"/>
    </location>
</feature>
<dbReference type="SMART" id="SM00973">
    <property type="entry name" value="Sec63"/>
    <property type="match status" value="1"/>
</dbReference>
<feature type="compositionally biased region" description="Low complexity" evidence="1">
    <location>
        <begin position="706"/>
        <end position="725"/>
    </location>
</feature>
<feature type="compositionally biased region" description="Polar residues" evidence="1">
    <location>
        <begin position="651"/>
        <end position="663"/>
    </location>
</feature>
<feature type="compositionally biased region" description="Polar residues" evidence="1">
    <location>
        <begin position="897"/>
        <end position="906"/>
    </location>
</feature>
<dbReference type="Gene3D" id="1.10.3380.10">
    <property type="entry name" value="Sec63 N-terminal domain-like domain"/>
    <property type="match status" value="1"/>
</dbReference>
<dbReference type="OrthoDB" id="5575at2759"/>
<dbReference type="Pfam" id="PF00270">
    <property type="entry name" value="DEAD"/>
    <property type="match status" value="1"/>
</dbReference>
<dbReference type="GO" id="GO:0043138">
    <property type="term" value="F:3'-5' DNA helicase activity"/>
    <property type="evidence" value="ECO:0007669"/>
    <property type="project" value="UniProtKB-EC"/>
</dbReference>
<dbReference type="AlphaFoldDB" id="A0A1Y1ID14"/>
<evidence type="ECO:0000256" key="1">
    <source>
        <dbReference type="SAM" id="MobiDB-lite"/>
    </source>
</evidence>
<proteinExistence type="predicted"/>
<dbReference type="PANTHER" id="PTHR47835:SF3">
    <property type="entry name" value="HELICASE FOR MEIOSIS 1"/>
    <property type="match status" value="1"/>
</dbReference>
<dbReference type="EMBL" id="DF237248">
    <property type="protein sequence ID" value="GAQ86596.1"/>
    <property type="molecule type" value="Genomic_DNA"/>
</dbReference>
<evidence type="ECO:0000313" key="3">
    <source>
        <dbReference type="EMBL" id="GAQ86596.1"/>
    </source>
</evidence>
<dbReference type="GO" id="GO:0005524">
    <property type="term" value="F:ATP binding"/>
    <property type="evidence" value="ECO:0007669"/>
    <property type="project" value="InterPro"/>
</dbReference>
<keyword evidence="3" id="KW-0547">Nucleotide-binding</keyword>
<feature type="compositionally biased region" description="Basic and acidic residues" evidence="1">
    <location>
        <begin position="765"/>
        <end position="775"/>
    </location>
</feature>
<dbReference type="InterPro" id="IPR014001">
    <property type="entry name" value="Helicase_ATP-bd"/>
</dbReference>